<keyword evidence="7 14" id="KW-0547">Nucleotide-binding</keyword>
<dbReference type="AlphaFoldDB" id="A0A7X4LIZ5"/>
<feature type="transmembrane region" description="Helical" evidence="16">
    <location>
        <begin position="146"/>
        <end position="166"/>
    </location>
</feature>
<dbReference type="Pfam" id="PF09397">
    <property type="entry name" value="FtsK_gamma"/>
    <property type="match status" value="1"/>
</dbReference>
<dbReference type="CDD" id="cd01127">
    <property type="entry name" value="TrwB_TraG_TraD_VirD4"/>
    <property type="match status" value="1"/>
</dbReference>
<dbReference type="Gene3D" id="1.10.10.10">
    <property type="entry name" value="Winged helix-like DNA-binding domain superfamily/Winged helix DNA-binding domain"/>
    <property type="match status" value="1"/>
</dbReference>
<reference evidence="18 19" key="1">
    <citation type="submission" date="2019-10" db="EMBL/GenBank/DDBJ databases">
        <title>Vibrio sp. nov. isolated from a shrimp pond.</title>
        <authorList>
            <person name="Gomez-Gil B."/>
            <person name="Enciso-Ibarra J."/>
            <person name="Enciso-Ibarra K."/>
            <person name="Bolan-Mejia C."/>
        </authorList>
    </citation>
    <scope>NUCLEOTIDE SEQUENCE [LARGE SCALE GENOMIC DNA]</scope>
    <source>
        <strain evidence="18 19">CAIM 722</strain>
    </source>
</reference>
<feature type="transmembrane region" description="Helical" evidence="16">
    <location>
        <begin position="117"/>
        <end position="140"/>
    </location>
</feature>
<evidence type="ECO:0000256" key="4">
    <source>
        <dbReference type="ARBA" id="ARBA00022475"/>
    </source>
</evidence>
<comment type="similarity">
    <text evidence="2">Belongs to the FtsK/SpoIIIE/SftA family.</text>
</comment>
<gene>
    <name evidence="18" type="ORF">F9817_06375</name>
</gene>
<evidence type="ECO:0000256" key="3">
    <source>
        <dbReference type="ARBA" id="ARBA00020887"/>
    </source>
</evidence>
<dbReference type="SUPFAM" id="SSF46785">
    <property type="entry name" value="Winged helix' DNA-binding domain"/>
    <property type="match status" value="1"/>
</dbReference>
<keyword evidence="10 16" id="KW-1133">Transmembrane helix</keyword>
<keyword evidence="11" id="KW-0238">DNA-binding</keyword>
<dbReference type="PROSITE" id="PS50901">
    <property type="entry name" value="FTSK"/>
    <property type="match status" value="1"/>
</dbReference>
<evidence type="ECO:0000256" key="9">
    <source>
        <dbReference type="ARBA" id="ARBA00022840"/>
    </source>
</evidence>
<feature type="binding site" evidence="14">
    <location>
        <begin position="607"/>
        <end position="614"/>
    </location>
    <ligand>
        <name>ATP</name>
        <dbReference type="ChEBI" id="CHEBI:30616"/>
    </ligand>
</feature>
<dbReference type="Pfam" id="PF13491">
    <property type="entry name" value="FtsK_4TM"/>
    <property type="match status" value="1"/>
</dbReference>
<dbReference type="SUPFAM" id="SSF52540">
    <property type="entry name" value="P-loop containing nucleoside triphosphate hydrolases"/>
    <property type="match status" value="1"/>
</dbReference>
<feature type="compositionally biased region" description="Basic and acidic residues" evidence="15">
    <location>
        <begin position="282"/>
        <end position="296"/>
    </location>
</feature>
<evidence type="ECO:0000256" key="15">
    <source>
        <dbReference type="SAM" id="MobiDB-lite"/>
    </source>
</evidence>
<evidence type="ECO:0000256" key="5">
    <source>
        <dbReference type="ARBA" id="ARBA00022618"/>
    </source>
</evidence>
<proteinExistence type="inferred from homology"/>
<dbReference type="InterPro" id="IPR025199">
    <property type="entry name" value="FtsK_4TM"/>
</dbReference>
<comment type="caution">
    <text evidence="18">The sequence shown here is derived from an EMBL/GenBank/DDBJ whole genome shotgun (WGS) entry which is preliminary data.</text>
</comment>
<dbReference type="FunFam" id="3.30.980.40:FF:000001">
    <property type="entry name" value="DNA translocase FtsK"/>
    <property type="match status" value="1"/>
</dbReference>
<dbReference type="InterPro" id="IPR027417">
    <property type="entry name" value="P-loop_NTPase"/>
</dbReference>
<feature type="region of interest" description="Disordered" evidence="15">
    <location>
        <begin position="242"/>
        <end position="318"/>
    </location>
</feature>
<sequence>MFRENKKKVQTIVKTGEQSSFFRLNGIERLKECGLILAVLASVLLAVSLFTFSPADPSWSQTAWGSNIHNAGGMLGSWLADTLFFIFGSLAYCIPFLFTIGSWVVLRKRTPDEPVDLMLWGTRLLGVVILMITSCALADINFDDLWNFSSGGVIGDVITSLSIPTLNVLGTTLVMLFMWGAGFTLLTGISWLRIVERLGEKCISGFQWVLNRMRGEGEQVITPNLTEPQFDVVQDDTELPEAVSQELTTASEQEPDEHDALLSPSMSSQAAEDNDKPAAQPLERRFNIHVPERRNEAVAQQSEPQYSYDEEEEYEPRSKQLNATIEQLDMDAREHNDYASDEELPWDTHSPNDGSLEDAQTLGKFDDIEDNAPQISNFDIIDDEPTFSASPEIEQQTVVDETLAPAADEVAEQQTQDADVTAFQTMVSDAQANMAAEQNPFLMKKEEVLPKPTEPMPTLELLYHPEKREDFIDRDALEDIARLVEAKLADFKIKAKVVDIFPGPVITRFELDLAPGVKVSRISSLSMDLARSLSAMAVRVVEVIPGKPYVGLELPNMTRQTVYLSDVINSEKFTKSKSPTTVVLGQDIAGEAVVADLQKMPHVLVAGTTGSGKSVGVNVMILSMLYKSTPEDVRFIMIDPKMLELSVYEGIPHLLAEVVTDMKDASNALRWCVGEMERRYKLMSALGVRNVKGFNEKLKAAAAAGHPIHDPLWREGDSMDPEPPLLEKLPYIVVIVDEFADLMMVVGKKVEELIARLAQKARAAGIHLILATQRPSVDVITGLIKANIPARIAFTVSTKTDSRTILDQGGAESLLGMGDMLYLPAGSSHTERVHGAFASDEDVHAVVNNWKARGKPNYIDEITSGDQGPEALLPGEKMDSDEEVDPLFDQVVEHVVESRRGSVSGVQRRFKIGYNRAARIIEQLEAQGIVSAPGHNGNREVLAPAPIRD</sequence>
<dbReference type="InterPro" id="IPR050206">
    <property type="entry name" value="FtsK/SpoIIIE/SftA"/>
</dbReference>
<feature type="transmembrane region" description="Helical" evidence="16">
    <location>
        <begin position="173"/>
        <end position="192"/>
    </location>
</feature>
<dbReference type="Proteomes" id="UP000462621">
    <property type="component" value="Unassembled WGS sequence"/>
</dbReference>
<dbReference type="InterPro" id="IPR041027">
    <property type="entry name" value="FtsK_alpha"/>
</dbReference>
<dbReference type="FunFam" id="3.40.50.300:FF:000209">
    <property type="entry name" value="Cell division protein FtsK"/>
    <property type="match status" value="1"/>
</dbReference>
<organism evidence="18 19">
    <name type="scientific">Vibrio eleionomae</name>
    <dbReference type="NCBI Taxonomy" id="2653505"/>
    <lineage>
        <taxon>Bacteria</taxon>
        <taxon>Pseudomonadati</taxon>
        <taxon>Pseudomonadota</taxon>
        <taxon>Gammaproteobacteria</taxon>
        <taxon>Vibrionales</taxon>
        <taxon>Vibrionaceae</taxon>
        <taxon>Vibrio</taxon>
    </lineage>
</organism>
<evidence type="ECO:0000313" key="18">
    <source>
        <dbReference type="EMBL" id="MZI92818.1"/>
    </source>
</evidence>
<keyword evidence="4" id="KW-1003">Cell membrane</keyword>
<dbReference type="Gene3D" id="3.30.980.40">
    <property type="match status" value="1"/>
</dbReference>
<dbReference type="Gene3D" id="3.40.50.300">
    <property type="entry name" value="P-loop containing nucleotide triphosphate hydrolases"/>
    <property type="match status" value="1"/>
</dbReference>
<evidence type="ECO:0000256" key="13">
    <source>
        <dbReference type="ARBA" id="ARBA00023306"/>
    </source>
</evidence>
<protein>
    <recommendedName>
        <fullName evidence="3">DNA translocase FtsK</fullName>
    </recommendedName>
</protein>
<keyword evidence="19" id="KW-1185">Reference proteome</keyword>
<name>A0A7X4LIZ5_9VIBR</name>
<evidence type="ECO:0000256" key="12">
    <source>
        <dbReference type="ARBA" id="ARBA00023136"/>
    </source>
</evidence>
<comment type="subcellular location">
    <subcellularLocation>
        <location evidence="1">Cell membrane</location>
        <topology evidence="1">Multi-pass membrane protein</topology>
    </subcellularLocation>
</comment>
<feature type="domain" description="FtsK" evidence="17">
    <location>
        <begin position="590"/>
        <end position="803"/>
    </location>
</feature>
<keyword evidence="12 16" id="KW-0472">Membrane</keyword>
<evidence type="ECO:0000256" key="8">
    <source>
        <dbReference type="ARBA" id="ARBA00022829"/>
    </source>
</evidence>
<dbReference type="GO" id="GO:0003677">
    <property type="term" value="F:DNA binding"/>
    <property type="evidence" value="ECO:0007669"/>
    <property type="project" value="UniProtKB-KW"/>
</dbReference>
<feature type="transmembrane region" description="Helical" evidence="16">
    <location>
        <begin position="83"/>
        <end position="105"/>
    </location>
</feature>
<dbReference type="PANTHER" id="PTHR22683">
    <property type="entry name" value="SPORULATION PROTEIN RELATED"/>
    <property type="match status" value="1"/>
</dbReference>
<dbReference type="InterPro" id="IPR002543">
    <property type="entry name" value="FtsK_dom"/>
</dbReference>
<keyword evidence="6 16" id="KW-0812">Transmembrane</keyword>
<evidence type="ECO:0000256" key="14">
    <source>
        <dbReference type="PROSITE-ProRule" id="PRU00289"/>
    </source>
</evidence>
<dbReference type="GO" id="GO:0007059">
    <property type="term" value="P:chromosome segregation"/>
    <property type="evidence" value="ECO:0007669"/>
    <property type="project" value="UniProtKB-KW"/>
</dbReference>
<evidence type="ECO:0000313" key="19">
    <source>
        <dbReference type="Proteomes" id="UP000462621"/>
    </source>
</evidence>
<keyword evidence="8" id="KW-0159">Chromosome partition</keyword>
<keyword evidence="5" id="KW-0132">Cell division</keyword>
<dbReference type="InterPro" id="IPR036390">
    <property type="entry name" value="WH_DNA-bd_sf"/>
</dbReference>
<evidence type="ECO:0000256" key="2">
    <source>
        <dbReference type="ARBA" id="ARBA00006474"/>
    </source>
</evidence>
<accession>A0A7X4LIZ5</accession>
<dbReference type="Pfam" id="PF01580">
    <property type="entry name" value="FtsK_SpoIIIE"/>
    <property type="match status" value="1"/>
</dbReference>
<keyword evidence="13" id="KW-0131">Cell cycle</keyword>
<dbReference type="InterPro" id="IPR036388">
    <property type="entry name" value="WH-like_DNA-bd_sf"/>
</dbReference>
<evidence type="ECO:0000256" key="7">
    <source>
        <dbReference type="ARBA" id="ARBA00022741"/>
    </source>
</evidence>
<evidence type="ECO:0000256" key="11">
    <source>
        <dbReference type="ARBA" id="ARBA00023125"/>
    </source>
</evidence>
<evidence type="ECO:0000256" key="16">
    <source>
        <dbReference type="SAM" id="Phobius"/>
    </source>
</evidence>
<evidence type="ECO:0000256" key="10">
    <source>
        <dbReference type="ARBA" id="ARBA00022989"/>
    </source>
</evidence>
<dbReference type="RefSeq" id="WP_161154116.1">
    <property type="nucleotide sequence ID" value="NZ_WEKT01000007.1"/>
</dbReference>
<evidence type="ECO:0000256" key="6">
    <source>
        <dbReference type="ARBA" id="ARBA00022692"/>
    </source>
</evidence>
<keyword evidence="9 14" id="KW-0067">ATP-binding</keyword>
<dbReference type="GO" id="GO:0005886">
    <property type="term" value="C:plasma membrane"/>
    <property type="evidence" value="ECO:0007669"/>
    <property type="project" value="UniProtKB-SubCell"/>
</dbReference>
<dbReference type="GO" id="GO:0051301">
    <property type="term" value="P:cell division"/>
    <property type="evidence" value="ECO:0007669"/>
    <property type="project" value="UniProtKB-KW"/>
</dbReference>
<evidence type="ECO:0000256" key="1">
    <source>
        <dbReference type="ARBA" id="ARBA00004651"/>
    </source>
</evidence>
<dbReference type="InterPro" id="IPR018541">
    <property type="entry name" value="Ftsk_gamma"/>
</dbReference>
<dbReference type="Pfam" id="PF17854">
    <property type="entry name" value="FtsK_alpha"/>
    <property type="match status" value="1"/>
</dbReference>
<dbReference type="GO" id="GO:0005524">
    <property type="term" value="F:ATP binding"/>
    <property type="evidence" value="ECO:0007669"/>
    <property type="project" value="UniProtKB-UniRule"/>
</dbReference>
<dbReference type="SMART" id="SM00843">
    <property type="entry name" value="Ftsk_gamma"/>
    <property type="match status" value="1"/>
</dbReference>
<dbReference type="PANTHER" id="PTHR22683:SF41">
    <property type="entry name" value="DNA TRANSLOCASE FTSK"/>
    <property type="match status" value="1"/>
</dbReference>
<dbReference type="EMBL" id="WEKT01000007">
    <property type="protein sequence ID" value="MZI92818.1"/>
    <property type="molecule type" value="Genomic_DNA"/>
</dbReference>
<evidence type="ECO:0000259" key="17">
    <source>
        <dbReference type="PROSITE" id="PS50901"/>
    </source>
</evidence>
<feature type="transmembrane region" description="Helical" evidence="16">
    <location>
        <begin position="33"/>
        <end position="52"/>
    </location>
</feature>